<comment type="caution">
    <text evidence="1">The sequence shown here is derived from an EMBL/GenBank/DDBJ whole genome shotgun (WGS) entry which is preliminary data.</text>
</comment>
<dbReference type="EMBL" id="BATB01000003">
    <property type="protein sequence ID" value="GAD54412.1"/>
    <property type="molecule type" value="Genomic_DNA"/>
</dbReference>
<evidence type="ECO:0000313" key="2">
    <source>
        <dbReference type="Proteomes" id="UP000016566"/>
    </source>
</evidence>
<evidence type="ECO:0000313" key="1">
    <source>
        <dbReference type="EMBL" id="GAD54412.1"/>
    </source>
</evidence>
<protein>
    <submittedName>
        <fullName evidence="1">Uncharacterized protein</fullName>
    </submittedName>
</protein>
<proteinExistence type="predicted"/>
<reference evidence="1" key="1">
    <citation type="journal article" date="2013" name="Genome Announc.">
        <title>Draft Genome Sequence of Loktanella cinnabarina LL-001T, Isolated from Deep-Sea Floor Sediment.</title>
        <authorList>
            <person name="Nishi S."/>
            <person name="Tsubouchi T."/>
            <person name="Takaki Y."/>
            <person name="Koyanagi R."/>
            <person name="Satoh N."/>
            <person name="Maruyama T."/>
            <person name="Hatada Y."/>
        </authorList>
    </citation>
    <scope>NUCLEOTIDE SEQUENCE [LARGE SCALE GENOMIC DNA]</scope>
    <source>
        <strain evidence="1">LL-001</strain>
    </source>
</reference>
<dbReference type="AlphaFoldDB" id="U2Z021"/>
<dbReference type="STRING" id="1337093.MBELCI_0464"/>
<name>U2Z021_9RHOB</name>
<sequence length="64" mass="7102">MLDRTHSRHDTDTNTGIVTFEAEAARRGALPDAPLAMPRQRLERDVTPALLARLRALLAPRLDA</sequence>
<dbReference type="Proteomes" id="UP000016566">
    <property type="component" value="Unassembled WGS sequence"/>
</dbReference>
<organism evidence="1 2">
    <name type="scientific">Limimaricola cinnabarinus LL-001</name>
    <dbReference type="NCBI Taxonomy" id="1337093"/>
    <lineage>
        <taxon>Bacteria</taxon>
        <taxon>Pseudomonadati</taxon>
        <taxon>Pseudomonadota</taxon>
        <taxon>Alphaproteobacteria</taxon>
        <taxon>Rhodobacterales</taxon>
        <taxon>Paracoccaceae</taxon>
        <taxon>Limimaricola</taxon>
    </lineage>
</organism>
<keyword evidence="2" id="KW-1185">Reference proteome</keyword>
<gene>
    <name evidence="1" type="ORF">MBELCI_0464</name>
</gene>
<dbReference type="eggNOG" id="ENOG50312ZG">
    <property type="taxonomic scope" value="Bacteria"/>
</dbReference>
<accession>U2Z021</accession>
<dbReference type="RefSeq" id="WP_021692521.1">
    <property type="nucleotide sequence ID" value="NZ_BATB01000003.1"/>
</dbReference>